<reference evidence="2" key="1">
    <citation type="submission" date="2023-03" db="EMBL/GenBank/DDBJ databases">
        <title>Chromosome-scale reference genome and RAD-based genetic map of yellow starthistle (Centaurea solstitialis) reveal putative structural variation and QTLs associated with invader traits.</title>
        <authorList>
            <person name="Reatini B."/>
            <person name="Cang F.A."/>
            <person name="Jiang Q."/>
            <person name="Mckibben M.T.W."/>
            <person name="Barker M.S."/>
            <person name="Rieseberg L.H."/>
            <person name="Dlugosch K.M."/>
        </authorList>
    </citation>
    <scope>NUCLEOTIDE SEQUENCE</scope>
    <source>
        <strain evidence="2">CAN-66</strain>
        <tissue evidence="2">Leaf</tissue>
    </source>
</reference>
<protein>
    <recommendedName>
        <fullName evidence="4">Pollen Ole e 1 allergen and extensin family protein</fullName>
    </recommendedName>
</protein>
<dbReference type="EMBL" id="JARYMX010000002">
    <property type="protein sequence ID" value="KAJ9563951.1"/>
    <property type="molecule type" value="Genomic_DNA"/>
</dbReference>
<keyword evidence="1" id="KW-0732">Signal</keyword>
<keyword evidence="3" id="KW-1185">Reference proteome</keyword>
<evidence type="ECO:0000313" key="3">
    <source>
        <dbReference type="Proteomes" id="UP001172457"/>
    </source>
</evidence>
<accession>A0AA38TYL0</accession>
<dbReference type="Pfam" id="PF01190">
    <property type="entry name" value="Pollen_Ole_e_1"/>
    <property type="match status" value="1"/>
</dbReference>
<evidence type="ECO:0008006" key="4">
    <source>
        <dbReference type="Google" id="ProtNLM"/>
    </source>
</evidence>
<sequence>MDPKSLILLILVVASMSVSQEVLATHIMVTGSVFCDVCYNNSFTKLSYFLPGVDVHVQCKFQASAPTTKEQIMFSVNRTTDRYGVYRLDIPSVDGVDCVETSAQPIHSFCQANLIGNSSVPGCNVPGVSTTSKQITLKSKSTNLCVYSLTTLTYRPFNNNFTLCANLQENLTFNSSKFFLPYFPWPQFPPLPSLPPLPPFPSLPPLPPFPSFSIATIASTSTIALIATISSISISSTLTFTTTTAFAISKFSSFFKTSSTRPKNLDTHLFSSSTTTSSI</sequence>
<feature type="chain" id="PRO_5041454784" description="Pollen Ole e 1 allergen and extensin family protein" evidence="1">
    <location>
        <begin position="25"/>
        <end position="279"/>
    </location>
</feature>
<gene>
    <name evidence="2" type="ORF">OSB04_009111</name>
</gene>
<evidence type="ECO:0000313" key="2">
    <source>
        <dbReference type="EMBL" id="KAJ9563951.1"/>
    </source>
</evidence>
<dbReference type="AlphaFoldDB" id="A0AA38TYL0"/>
<dbReference type="Proteomes" id="UP001172457">
    <property type="component" value="Chromosome 2"/>
</dbReference>
<comment type="caution">
    <text evidence="2">The sequence shown here is derived from an EMBL/GenBank/DDBJ whole genome shotgun (WGS) entry which is preliminary data.</text>
</comment>
<name>A0AA38TYL0_9ASTR</name>
<evidence type="ECO:0000256" key="1">
    <source>
        <dbReference type="SAM" id="SignalP"/>
    </source>
</evidence>
<feature type="signal peptide" evidence="1">
    <location>
        <begin position="1"/>
        <end position="24"/>
    </location>
</feature>
<dbReference type="PANTHER" id="PTHR46995">
    <property type="entry name" value="OS09G0508200 PROTEIN"/>
    <property type="match status" value="1"/>
</dbReference>
<organism evidence="2 3">
    <name type="scientific">Centaurea solstitialis</name>
    <name type="common">yellow star-thistle</name>
    <dbReference type="NCBI Taxonomy" id="347529"/>
    <lineage>
        <taxon>Eukaryota</taxon>
        <taxon>Viridiplantae</taxon>
        <taxon>Streptophyta</taxon>
        <taxon>Embryophyta</taxon>
        <taxon>Tracheophyta</taxon>
        <taxon>Spermatophyta</taxon>
        <taxon>Magnoliopsida</taxon>
        <taxon>eudicotyledons</taxon>
        <taxon>Gunneridae</taxon>
        <taxon>Pentapetalae</taxon>
        <taxon>asterids</taxon>
        <taxon>campanulids</taxon>
        <taxon>Asterales</taxon>
        <taxon>Asteraceae</taxon>
        <taxon>Carduoideae</taxon>
        <taxon>Cardueae</taxon>
        <taxon>Centaureinae</taxon>
        <taxon>Centaurea</taxon>
    </lineage>
</organism>
<dbReference type="PANTHER" id="PTHR46995:SF6">
    <property type="entry name" value="POLLEN OLE E 1 ALLERGEN AND EXTENSIN FAMILY PROTEIN"/>
    <property type="match status" value="1"/>
</dbReference>
<proteinExistence type="predicted"/>